<evidence type="ECO:0000256" key="1">
    <source>
        <dbReference type="ARBA" id="ARBA00008142"/>
    </source>
</evidence>
<evidence type="ECO:0000256" key="12">
    <source>
        <dbReference type="RuleBase" id="RU004011"/>
    </source>
</evidence>
<evidence type="ECO:0000256" key="3">
    <source>
        <dbReference type="ARBA" id="ARBA00022490"/>
    </source>
</evidence>
<dbReference type="SUPFAM" id="SSF54919">
    <property type="entry name" value="Nucleoside diphosphate kinase, NDK"/>
    <property type="match status" value="1"/>
</dbReference>
<evidence type="ECO:0000313" key="15">
    <source>
        <dbReference type="EMBL" id="RKP10502.1"/>
    </source>
</evidence>
<evidence type="ECO:0000259" key="14">
    <source>
        <dbReference type="SMART" id="SM00562"/>
    </source>
</evidence>
<keyword evidence="9" id="KW-0460">Magnesium</keyword>
<feature type="binding site" evidence="11">
    <location>
        <position position="96"/>
    </location>
    <ligand>
        <name>ATP</name>
        <dbReference type="ChEBI" id="CHEBI:30616"/>
    </ligand>
</feature>
<dbReference type="InterPro" id="IPR001564">
    <property type="entry name" value="Nucleoside_diP_kinase"/>
</dbReference>
<dbReference type="Pfam" id="PF00334">
    <property type="entry name" value="NDK"/>
    <property type="match status" value="1"/>
</dbReference>
<evidence type="ECO:0000256" key="10">
    <source>
        <dbReference type="ARBA" id="ARBA00023080"/>
    </source>
</evidence>
<feature type="active site" description="Pros-phosphohistidine intermediate" evidence="11">
    <location>
        <position position="123"/>
    </location>
</feature>
<dbReference type="PANTHER" id="PTHR46161">
    <property type="entry name" value="NUCLEOSIDE DIPHOSPHATE KINASE"/>
    <property type="match status" value="1"/>
</dbReference>
<feature type="binding site" evidence="11">
    <location>
        <position position="90"/>
    </location>
    <ligand>
        <name>ATP</name>
        <dbReference type="ChEBI" id="CHEBI:30616"/>
    </ligand>
</feature>
<organism evidence="15 16">
    <name type="scientific">Thamnocephalis sphaerospora</name>
    <dbReference type="NCBI Taxonomy" id="78915"/>
    <lineage>
        <taxon>Eukaryota</taxon>
        <taxon>Fungi</taxon>
        <taxon>Fungi incertae sedis</taxon>
        <taxon>Zoopagomycota</taxon>
        <taxon>Zoopagomycotina</taxon>
        <taxon>Zoopagomycetes</taxon>
        <taxon>Zoopagales</taxon>
        <taxon>Sigmoideomycetaceae</taxon>
        <taxon>Thamnocephalis</taxon>
    </lineage>
</organism>
<dbReference type="SMART" id="SM00562">
    <property type="entry name" value="NDK"/>
    <property type="match status" value="1"/>
</dbReference>
<keyword evidence="10" id="KW-0546">Nucleotide metabolism</keyword>
<keyword evidence="5" id="KW-0479">Metal-binding</keyword>
<gene>
    <name evidence="15" type="ORF">THASP1DRAFT_27686</name>
</gene>
<dbReference type="Proteomes" id="UP000271241">
    <property type="component" value="Unassembled WGS sequence"/>
</dbReference>
<keyword evidence="16" id="KW-1185">Reference proteome</keyword>
<dbReference type="GO" id="GO:0046872">
    <property type="term" value="F:metal ion binding"/>
    <property type="evidence" value="ECO:0007669"/>
    <property type="project" value="UniProtKB-KW"/>
</dbReference>
<evidence type="ECO:0000256" key="6">
    <source>
        <dbReference type="ARBA" id="ARBA00022741"/>
    </source>
</evidence>
<evidence type="ECO:0000256" key="9">
    <source>
        <dbReference type="ARBA" id="ARBA00022842"/>
    </source>
</evidence>
<feature type="binding site" evidence="11">
    <location>
        <position position="68"/>
    </location>
    <ligand>
        <name>ATP</name>
        <dbReference type="ChEBI" id="CHEBI:30616"/>
    </ligand>
</feature>
<sequence length="161" mass="17944">MLAKTVRVARPQLTLALLKPDLCADAARVKAVYRAIDDASLTRLHTRDVLWRPSGAEAFYAEHRGRFFYERLGPFQALVLGGDDAIKRWRALIGPTHPIRARVNAPESLRSCYGLTDTRNSFHGSDSPDTARREIAFFFPELDVDACLTDWTASHTSTSAA</sequence>
<keyword evidence="3" id="KW-0963">Cytoplasm</keyword>
<dbReference type="GO" id="GO:0005524">
    <property type="term" value="F:ATP binding"/>
    <property type="evidence" value="ECO:0007669"/>
    <property type="project" value="UniProtKB-KW"/>
</dbReference>
<dbReference type="PROSITE" id="PS51374">
    <property type="entry name" value="NDPK_LIKE"/>
    <property type="match status" value="1"/>
</dbReference>
<dbReference type="GO" id="GO:0004550">
    <property type="term" value="F:nucleoside diphosphate kinase activity"/>
    <property type="evidence" value="ECO:0007669"/>
    <property type="project" value="UniProtKB-EC"/>
</dbReference>
<evidence type="ECO:0000256" key="5">
    <source>
        <dbReference type="ARBA" id="ARBA00022723"/>
    </source>
</evidence>
<dbReference type="PANTHER" id="PTHR46161:SF3">
    <property type="entry name" value="NUCLEOSIDE DIPHOSPHATE KINASE DDB_G0292928-RELATED"/>
    <property type="match status" value="1"/>
</dbReference>
<dbReference type="EC" id="2.7.4.6" evidence="13"/>
<evidence type="ECO:0000256" key="8">
    <source>
        <dbReference type="ARBA" id="ARBA00022840"/>
    </source>
</evidence>
<dbReference type="STRING" id="78915.A0A4P9XWX9"/>
<evidence type="ECO:0000313" key="16">
    <source>
        <dbReference type="Proteomes" id="UP000271241"/>
    </source>
</evidence>
<dbReference type="InterPro" id="IPR036850">
    <property type="entry name" value="NDK-like_dom_sf"/>
</dbReference>
<evidence type="ECO:0000256" key="7">
    <source>
        <dbReference type="ARBA" id="ARBA00022777"/>
    </source>
</evidence>
<dbReference type="OrthoDB" id="2162449at2759"/>
<reference evidence="16" key="1">
    <citation type="journal article" date="2018" name="Nat. Microbiol.">
        <title>Leveraging single-cell genomics to expand the fungal tree of life.</title>
        <authorList>
            <person name="Ahrendt S.R."/>
            <person name="Quandt C.A."/>
            <person name="Ciobanu D."/>
            <person name="Clum A."/>
            <person name="Salamov A."/>
            <person name="Andreopoulos B."/>
            <person name="Cheng J.F."/>
            <person name="Woyke T."/>
            <person name="Pelin A."/>
            <person name="Henrissat B."/>
            <person name="Reynolds N.K."/>
            <person name="Benny G.L."/>
            <person name="Smith M.E."/>
            <person name="James T.Y."/>
            <person name="Grigoriev I.V."/>
        </authorList>
    </citation>
    <scope>NUCLEOTIDE SEQUENCE [LARGE SCALE GENOMIC DNA]</scope>
    <source>
        <strain evidence="16">RSA 1356</strain>
    </source>
</reference>
<proteinExistence type="inferred from homology"/>
<name>A0A4P9XWX9_9FUNG</name>
<dbReference type="EMBL" id="KZ992449">
    <property type="protein sequence ID" value="RKP10502.1"/>
    <property type="molecule type" value="Genomic_DNA"/>
</dbReference>
<comment type="catalytic activity">
    <reaction evidence="13">
        <text>a 2'-deoxyribonucleoside 5'-diphosphate + ATP = a 2'-deoxyribonucleoside 5'-triphosphate + ADP</text>
        <dbReference type="Rhea" id="RHEA:44640"/>
        <dbReference type="ChEBI" id="CHEBI:30616"/>
        <dbReference type="ChEBI" id="CHEBI:61560"/>
        <dbReference type="ChEBI" id="CHEBI:73316"/>
        <dbReference type="ChEBI" id="CHEBI:456216"/>
        <dbReference type="EC" id="2.7.4.6"/>
    </reaction>
</comment>
<feature type="binding site" evidence="11">
    <location>
        <position position="19"/>
    </location>
    <ligand>
        <name>ATP</name>
        <dbReference type="ChEBI" id="CHEBI:30616"/>
    </ligand>
</feature>
<dbReference type="PROSITE" id="PS00469">
    <property type="entry name" value="NDPK"/>
    <property type="match status" value="1"/>
</dbReference>
<evidence type="ECO:0000256" key="11">
    <source>
        <dbReference type="PROSITE-ProRule" id="PRU00706"/>
    </source>
</evidence>
<feature type="binding site" evidence="11">
    <location>
        <position position="110"/>
    </location>
    <ligand>
        <name>ATP</name>
        <dbReference type="ChEBI" id="CHEBI:30616"/>
    </ligand>
</feature>
<keyword evidence="6 13" id="KW-0547">Nucleotide-binding</keyword>
<dbReference type="PRINTS" id="PR01243">
    <property type="entry name" value="NUCDPKINASE"/>
</dbReference>
<keyword evidence="4 13" id="KW-0808">Transferase</keyword>
<dbReference type="InterPro" id="IPR034907">
    <property type="entry name" value="NDK-like_dom"/>
</dbReference>
<protein>
    <recommendedName>
        <fullName evidence="2 13">Nucleoside diphosphate kinase</fullName>
        <ecNumber evidence="13">2.7.4.6</ecNumber>
    </recommendedName>
</protein>
<keyword evidence="7 13" id="KW-0418">Kinase</keyword>
<dbReference type="InterPro" id="IPR023005">
    <property type="entry name" value="Nucleoside_diP_kinase_AS"/>
</dbReference>
<evidence type="ECO:0000256" key="2">
    <source>
        <dbReference type="ARBA" id="ARBA00017632"/>
    </source>
</evidence>
<dbReference type="GO" id="GO:0006183">
    <property type="term" value="P:GTP biosynthetic process"/>
    <property type="evidence" value="ECO:0007669"/>
    <property type="project" value="InterPro"/>
</dbReference>
<dbReference type="AlphaFoldDB" id="A0A4P9XWX9"/>
<feature type="binding site" evidence="11">
    <location>
        <position position="120"/>
    </location>
    <ligand>
        <name>ATP</name>
        <dbReference type="ChEBI" id="CHEBI:30616"/>
    </ligand>
</feature>
<comment type="similarity">
    <text evidence="1 11 12">Belongs to the NDK family.</text>
</comment>
<evidence type="ECO:0000256" key="13">
    <source>
        <dbReference type="RuleBase" id="RU004013"/>
    </source>
</evidence>
<feature type="domain" description="Nucleoside diphosphate kinase-like" evidence="14">
    <location>
        <begin position="11"/>
        <end position="146"/>
    </location>
</feature>
<dbReference type="Gene3D" id="3.30.70.141">
    <property type="entry name" value="Nucleoside diphosphate kinase-like domain"/>
    <property type="match status" value="1"/>
</dbReference>
<evidence type="ECO:0000256" key="4">
    <source>
        <dbReference type="ARBA" id="ARBA00022679"/>
    </source>
</evidence>
<accession>A0A4P9XWX9</accession>
<keyword evidence="8 13" id="KW-0067">ATP-binding</keyword>
<dbReference type="GO" id="GO:0006228">
    <property type="term" value="P:UTP biosynthetic process"/>
    <property type="evidence" value="ECO:0007669"/>
    <property type="project" value="InterPro"/>
</dbReference>
<dbReference type="GO" id="GO:0006241">
    <property type="term" value="P:CTP biosynthetic process"/>
    <property type="evidence" value="ECO:0007669"/>
    <property type="project" value="InterPro"/>
</dbReference>